<keyword evidence="3" id="KW-1185">Reference proteome</keyword>
<feature type="compositionally biased region" description="Polar residues" evidence="1">
    <location>
        <begin position="287"/>
        <end position="298"/>
    </location>
</feature>
<dbReference type="EMBL" id="MCGT01000052">
    <property type="protein sequence ID" value="ORX43868.1"/>
    <property type="molecule type" value="Genomic_DNA"/>
</dbReference>
<dbReference type="AlphaFoldDB" id="A0A1X2G3I6"/>
<dbReference type="PANTHER" id="PTHR31010:SF2">
    <property type="entry name" value="RAN-SPECIFIC GTPASE-ACTIVATING PROTEIN 30"/>
    <property type="match status" value="1"/>
</dbReference>
<comment type="caution">
    <text evidence="2">The sequence shown here is derived from an EMBL/GenBank/DDBJ whole genome shotgun (WGS) entry which is preliminary data.</text>
</comment>
<protein>
    <recommendedName>
        <fullName evidence="4">Ran-binding-domain-containing protein</fullName>
    </recommendedName>
</protein>
<dbReference type="GO" id="GO:0030695">
    <property type="term" value="F:GTPase regulator activity"/>
    <property type="evidence" value="ECO:0007669"/>
    <property type="project" value="TreeGrafter"/>
</dbReference>
<sequence>MSLDDLFSKLAMSTVQTVSRIAINHATNAAIRNVTSYLVQQVNPQQPKSAPTREIEALQRQLDLKIKNLKPAIDKISYSVSNGNEDLAPALEMCTDLQLHIDSFVKDTKDIDQADMLLLRLKQLVAYVDDTVPFLNLSLRSIDAGQVLVSKLLQASHLLHHSDQPSFVVTLYSLFAANARPASADWDCTWKEEARKAHLLVTNCPKKDSGQAFDYQLVLTEDWDDGLYHDEAEDKARSWTWSVDRVDRMYYTRASQLLNLDNQPSQPVLVVKLRKSTKEADSPPSTPRLNVEQTNHPNVTRNDLDHFDWYALQVYDTSSSKASSEDGEDEAKGPNTDLGKTNVVPFPMTLLLLESTIKLALLESHEQMNHLQASDDLLSSYMGSTLHK</sequence>
<dbReference type="Proteomes" id="UP000242146">
    <property type="component" value="Unassembled WGS sequence"/>
</dbReference>
<dbReference type="Pfam" id="PF05508">
    <property type="entry name" value="Ran-binding"/>
    <property type="match status" value="1"/>
</dbReference>
<evidence type="ECO:0000313" key="2">
    <source>
        <dbReference type="EMBL" id="ORX43868.1"/>
    </source>
</evidence>
<gene>
    <name evidence="2" type="ORF">DM01DRAFT_1196079</name>
</gene>
<evidence type="ECO:0000256" key="1">
    <source>
        <dbReference type="SAM" id="MobiDB-lite"/>
    </source>
</evidence>
<feature type="region of interest" description="Disordered" evidence="1">
    <location>
        <begin position="320"/>
        <end position="340"/>
    </location>
</feature>
<evidence type="ECO:0008006" key="4">
    <source>
        <dbReference type="Google" id="ProtNLM"/>
    </source>
</evidence>
<accession>A0A1X2G3I6</accession>
<dbReference type="InterPro" id="IPR008812">
    <property type="entry name" value="Ran_GTP-bd-rel"/>
</dbReference>
<dbReference type="OrthoDB" id="512915at2759"/>
<dbReference type="GO" id="GO:0005737">
    <property type="term" value="C:cytoplasm"/>
    <property type="evidence" value="ECO:0007669"/>
    <property type="project" value="TreeGrafter"/>
</dbReference>
<dbReference type="GO" id="GO:0005634">
    <property type="term" value="C:nucleus"/>
    <property type="evidence" value="ECO:0007669"/>
    <property type="project" value="TreeGrafter"/>
</dbReference>
<name>A0A1X2G3I6_9FUNG</name>
<organism evidence="2 3">
    <name type="scientific">Hesseltinella vesiculosa</name>
    <dbReference type="NCBI Taxonomy" id="101127"/>
    <lineage>
        <taxon>Eukaryota</taxon>
        <taxon>Fungi</taxon>
        <taxon>Fungi incertae sedis</taxon>
        <taxon>Mucoromycota</taxon>
        <taxon>Mucoromycotina</taxon>
        <taxon>Mucoromycetes</taxon>
        <taxon>Mucorales</taxon>
        <taxon>Cunninghamellaceae</taxon>
        <taxon>Hesseltinella</taxon>
    </lineage>
</organism>
<evidence type="ECO:0000313" key="3">
    <source>
        <dbReference type="Proteomes" id="UP000242146"/>
    </source>
</evidence>
<reference evidence="2 3" key="1">
    <citation type="submission" date="2016-07" db="EMBL/GenBank/DDBJ databases">
        <title>Pervasive Adenine N6-methylation of Active Genes in Fungi.</title>
        <authorList>
            <consortium name="DOE Joint Genome Institute"/>
            <person name="Mondo S.J."/>
            <person name="Dannebaum R.O."/>
            <person name="Kuo R.C."/>
            <person name="Labutti K."/>
            <person name="Haridas S."/>
            <person name="Kuo A."/>
            <person name="Salamov A."/>
            <person name="Ahrendt S.R."/>
            <person name="Lipzen A."/>
            <person name="Sullivan W."/>
            <person name="Andreopoulos W.B."/>
            <person name="Clum A."/>
            <person name="Lindquist E."/>
            <person name="Daum C."/>
            <person name="Ramamoorthy G.K."/>
            <person name="Gryganskyi A."/>
            <person name="Culley D."/>
            <person name="Magnuson J.K."/>
            <person name="James T.Y."/>
            <person name="O'Malley M.A."/>
            <person name="Stajich J.E."/>
            <person name="Spatafora J.W."/>
            <person name="Visel A."/>
            <person name="Grigoriev I.V."/>
        </authorList>
    </citation>
    <scope>NUCLEOTIDE SEQUENCE [LARGE SCALE GENOMIC DNA]</scope>
    <source>
        <strain evidence="2 3">NRRL 3301</strain>
    </source>
</reference>
<feature type="region of interest" description="Disordered" evidence="1">
    <location>
        <begin position="274"/>
        <end position="298"/>
    </location>
</feature>
<dbReference type="PANTHER" id="PTHR31010">
    <property type="entry name" value="RAN-SPECIFIC GTPASE-ACTIVATING PROTEIN 30-RELATED"/>
    <property type="match status" value="1"/>
</dbReference>
<proteinExistence type="predicted"/>